<organism evidence="1 2">
    <name type="scientific">Aquirufa ecclesiirivi</name>
    <dbReference type="NCBI Taxonomy" id="2715124"/>
    <lineage>
        <taxon>Bacteria</taxon>
        <taxon>Pseudomonadati</taxon>
        <taxon>Bacteroidota</taxon>
        <taxon>Cytophagia</taxon>
        <taxon>Cytophagales</taxon>
        <taxon>Flectobacillaceae</taxon>
        <taxon>Aquirufa</taxon>
    </lineage>
</organism>
<evidence type="ECO:0000313" key="2">
    <source>
        <dbReference type="Proteomes" id="UP001321186"/>
    </source>
</evidence>
<dbReference type="Proteomes" id="UP001321186">
    <property type="component" value="Unassembled WGS sequence"/>
</dbReference>
<reference evidence="1 2" key="1">
    <citation type="submission" date="2020-03" db="EMBL/GenBank/DDBJ databases">
        <authorList>
            <person name="Pitt A."/>
            <person name="Hahn M.W."/>
        </authorList>
    </citation>
    <scope>NUCLEOTIDE SEQUENCE [LARGE SCALE GENOMIC DNA]</scope>
    <source>
        <strain evidence="1 2">5A-MARBSE</strain>
    </source>
</reference>
<comment type="caution">
    <text evidence="1">The sequence shown here is derived from an EMBL/GenBank/DDBJ whole genome shotgun (WGS) entry which is preliminary data.</text>
</comment>
<name>A0ABT4JI82_9BACT</name>
<proteinExistence type="predicted"/>
<evidence type="ECO:0000313" key="1">
    <source>
        <dbReference type="EMBL" id="MCZ2475933.1"/>
    </source>
</evidence>
<keyword evidence="2" id="KW-1185">Reference proteome</keyword>
<accession>A0ABT4JI82</accession>
<dbReference type="RefSeq" id="WP_269010534.1">
    <property type="nucleotide sequence ID" value="NZ_JAANOH010000004.1"/>
</dbReference>
<dbReference type="EMBL" id="JAANOH010000004">
    <property type="protein sequence ID" value="MCZ2475933.1"/>
    <property type="molecule type" value="Genomic_DNA"/>
</dbReference>
<sequence length="248" mass="29093">MKIEELKNIADNYLCKLNSDFLVNNEFIQSQNFTDDENEALINSKDIGLFGMSGIIMQPSFITISEEDCEFDFKSDSNIFDVLGYYSKTGLIEEGKIVLNKKCIEKYAHELSKKGLKLKSIILPYPYDETIYKIVFLHELGHWITHWMLDKDNKRWGDDYWKITPNPNELLEGLAQLFTYQAILIDPDFINLKIIFETMLIGQPEPYHQHSTILKHKYFSWFNVFNALAEIRLESNPTIDSFLYKFNT</sequence>
<evidence type="ECO:0008006" key="3">
    <source>
        <dbReference type="Google" id="ProtNLM"/>
    </source>
</evidence>
<gene>
    <name evidence="1" type="ORF">G9H61_10770</name>
</gene>
<protein>
    <recommendedName>
        <fullName evidence="3">ImmA/IrrE family metallo-endopeptidase</fullName>
    </recommendedName>
</protein>